<reference evidence="2 3" key="1">
    <citation type="journal article" date="2017" name="Nat. Microbiol.">
        <title>Natural product diversity associated with the nematode symbionts Photorhabdus and Xenorhabdus.</title>
        <authorList>
            <person name="Tobias N.J."/>
            <person name="Wolff H."/>
            <person name="Djahanschiri B."/>
            <person name="Grundmann F."/>
            <person name="Kronenwerth M."/>
            <person name="Shi Y.M."/>
            <person name="Simonyi S."/>
            <person name="Grun P."/>
            <person name="Shapiro-Ilan D."/>
            <person name="Pidot S.J."/>
            <person name="Stinear T.P."/>
            <person name="Ebersberger I."/>
            <person name="Bode H.B."/>
        </authorList>
    </citation>
    <scope>NUCLEOTIDE SEQUENCE [LARGE SCALE GENOMIC DNA]</scope>
    <source>
        <strain evidence="2 3">DSM 17907</strain>
    </source>
</reference>
<dbReference type="EMBL" id="NJCX01000011">
    <property type="protein sequence ID" value="PHM73478.1"/>
    <property type="molecule type" value="Genomic_DNA"/>
</dbReference>
<evidence type="ECO:0000313" key="2">
    <source>
        <dbReference type="EMBL" id="PHM73478.1"/>
    </source>
</evidence>
<organism evidence="2 3">
    <name type="scientific">Xenorhabdus kozodoii</name>
    <dbReference type="NCBI Taxonomy" id="351676"/>
    <lineage>
        <taxon>Bacteria</taxon>
        <taxon>Pseudomonadati</taxon>
        <taxon>Pseudomonadota</taxon>
        <taxon>Gammaproteobacteria</taxon>
        <taxon>Enterobacterales</taxon>
        <taxon>Morganellaceae</taxon>
        <taxon>Xenorhabdus</taxon>
    </lineage>
</organism>
<comment type="caution">
    <text evidence="2">The sequence shown here is derived from an EMBL/GenBank/DDBJ whole genome shotgun (WGS) entry which is preliminary data.</text>
</comment>
<protein>
    <submittedName>
        <fullName evidence="2">Uncharacterized protein</fullName>
    </submittedName>
</protein>
<keyword evidence="1" id="KW-0812">Transmembrane</keyword>
<gene>
    <name evidence="2" type="ORF">Xkoz_01894</name>
</gene>
<keyword evidence="1" id="KW-0472">Membrane</keyword>
<name>A0A2D0LCQ3_9GAMM</name>
<keyword evidence="3" id="KW-1185">Reference proteome</keyword>
<feature type="transmembrane region" description="Helical" evidence="1">
    <location>
        <begin position="15"/>
        <end position="34"/>
    </location>
</feature>
<proteinExistence type="predicted"/>
<evidence type="ECO:0000313" key="3">
    <source>
        <dbReference type="Proteomes" id="UP000221101"/>
    </source>
</evidence>
<dbReference type="AlphaFoldDB" id="A0A2D0LCQ3"/>
<sequence>MRINLTSGLFYSGPSFYGLMTSLTVTAFSVSVSLKHPNPHKSVKYRLIISRPISIEAVAAGEGALQTCSERRPFTK</sequence>
<dbReference type="Proteomes" id="UP000221101">
    <property type="component" value="Unassembled WGS sequence"/>
</dbReference>
<evidence type="ECO:0000256" key="1">
    <source>
        <dbReference type="SAM" id="Phobius"/>
    </source>
</evidence>
<keyword evidence="1" id="KW-1133">Transmembrane helix</keyword>
<accession>A0A2D0LCQ3</accession>